<keyword evidence="5" id="KW-1185">Reference proteome</keyword>
<dbReference type="AlphaFoldDB" id="A0A8H7VRK4"/>
<name>A0A8H7VRK4_9FUNG</name>
<dbReference type="PANTHER" id="PTHR33223">
    <property type="entry name" value="CCHC-TYPE DOMAIN-CONTAINING PROTEIN"/>
    <property type="match status" value="1"/>
</dbReference>
<comment type="caution">
    <text evidence="4">The sequence shown here is derived from an EMBL/GenBank/DDBJ whole genome shotgun (WGS) entry which is preliminary data.</text>
</comment>
<dbReference type="CDD" id="cd00303">
    <property type="entry name" value="retropepsin_like"/>
    <property type="match status" value="1"/>
</dbReference>
<feature type="compositionally biased region" description="Basic and acidic residues" evidence="3">
    <location>
        <begin position="1"/>
        <end position="16"/>
    </location>
</feature>
<keyword evidence="1" id="KW-0645">Protease</keyword>
<feature type="region of interest" description="Disordered" evidence="3">
    <location>
        <begin position="450"/>
        <end position="475"/>
    </location>
</feature>
<evidence type="ECO:0008006" key="6">
    <source>
        <dbReference type="Google" id="ProtNLM"/>
    </source>
</evidence>
<keyword evidence="1" id="KW-0064">Aspartyl protease</keyword>
<evidence type="ECO:0000313" key="4">
    <source>
        <dbReference type="EMBL" id="KAG2224454.1"/>
    </source>
</evidence>
<dbReference type="InterPro" id="IPR021109">
    <property type="entry name" value="Peptidase_aspartic_dom_sf"/>
</dbReference>
<dbReference type="PROSITE" id="PS00141">
    <property type="entry name" value="ASP_PROTEASE"/>
    <property type="match status" value="1"/>
</dbReference>
<organism evidence="4 5">
    <name type="scientific">Circinella minor</name>
    <dbReference type="NCBI Taxonomy" id="1195481"/>
    <lineage>
        <taxon>Eukaryota</taxon>
        <taxon>Fungi</taxon>
        <taxon>Fungi incertae sedis</taxon>
        <taxon>Mucoromycota</taxon>
        <taxon>Mucoromycotina</taxon>
        <taxon>Mucoromycetes</taxon>
        <taxon>Mucorales</taxon>
        <taxon>Lichtheimiaceae</taxon>
        <taxon>Circinella</taxon>
    </lineage>
</organism>
<protein>
    <recommendedName>
        <fullName evidence="6">Peptidase A2 domain-containing protein</fullName>
    </recommendedName>
</protein>
<evidence type="ECO:0000256" key="1">
    <source>
        <dbReference type="ARBA" id="ARBA00022750"/>
    </source>
</evidence>
<reference evidence="4 5" key="1">
    <citation type="submission" date="2020-12" db="EMBL/GenBank/DDBJ databases">
        <title>Metabolic potential, ecology and presence of endohyphal bacteria is reflected in genomic diversity of Mucoromycotina.</title>
        <authorList>
            <person name="Muszewska A."/>
            <person name="Okrasinska A."/>
            <person name="Steczkiewicz K."/>
            <person name="Drgas O."/>
            <person name="Orlowska M."/>
            <person name="Perlinska-Lenart U."/>
            <person name="Aleksandrzak-Piekarczyk T."/>
            <person name="Szatraj K."/>
            <person name="Zielenkiewicz U."/>
            <person name="Pilsyk S."/>
            <person name="Malc E."/>
            <person name="Mieczkowski P."/>
            <person name="Kruszewska J.S."/>
            <person name="Biernat P."/>
            <person name="Pawlowska J."/>
        </authorList>
    </citation>
    <scope>NUCLEOTIDE SEQUENCE [LARGE SCALE GENOMIC DNA]</scope>
    <source>
        <strain evidence="4 5">CBS 142.35</strain>
    </source>
</reference>
<gene>
    <name evidence="4" type="ORF">INT45_010520</name>
</gene>
<feature type="coiled-coil region" evidence="2">
    <location>
        <begin position="73"/>
        <end position="177"/>
    </location>
</feature>
<feature type="region of interest" description="Disordered" evidence="3">
    <location>
        <begin position="1"/>
        <end position="25"/>
    </location>
</feature>
<sequence length="753" mass="87162">MDYTDPQDRLNEHDNTEWSLDQHLPGGGRIQERQQEMVLDDEQLIQTPQNVNTTLTTENIIQQHMDRMLTQMTHQYETALARQRQEMEEWQRNNEEEIRQQLEIQNRLHQQEINQLTNNIQSSNSSMQVEPDKGISSTLSQTFAAFLQQEQREVRHAEMQQQILQQLQQQNQNQHTNTLSTSSNNEFFITALTTLMQIAQQQTPIRNIPVNTPLVRQNDTSEINTKKFRRQVVKAFQGKVGDNPHTWISKFEKAIRYYGWDEKSSCLEFMMSMEDDAVDWYDSLPEETKRNYNRLKETFQTHYGGGIQQTVVELSNLPNLKQKSESMVTFGARLKLALNRIDSTMKEEMKLYFFNLHANEKVAREVSRFKPNTLDDAVQYTIYLERIDKTVNAQTNFLNLGPPSAPPGLQQPASTPTNYSPMEVDVNQQQSTKFRPNHKYRRAHQFNKRFDNRQPNHQPHPQHAQKHPSRQKTPYFPGNYNGCKRYGHKMSDCLFKKDATVRQHSAQIKAPQKDNINDIPDNFTSPLFDHLERSQCSQRVITSEEFIQTKQSVQTDDASHSALRFTVPIILGGLVIEALVDTGSEITTIDATTLQQTQLSAIPATNLYIQYGNKSKSFSNQAVITTLEMNQEKYNTTLRVVPNQNTKVILGMDWLRDLGILLDPTNKTLIRKKDFTVVNSNNSTITDGRTSIPPQALELLYKHPDLYNKTTKQTTTSVPIYHYINTGDAVPTLSPNFRRSQLKKLYLLKKLKR</sequence>
<dbReference type="Proteomes" id="UP000646827">
    <property type="component" value="Unassembled WGS sequence"/>
</dbReference>
<proteinExistence type="predicted"/>
<dbReference type="Gene3D" id="2.40.70.10">
    <property type="entry name" value="Acid Proteases"/>
    <property type="match status" value="1"/>
</dbReference>
<dbReference type="SUPFAM" id="SSF50630">
    <property type="entry name" value="Acid proteases"/>
    <property type="match status" value="1"/>
</dbReference>
<keyword evidence="1" id="KW-0378">Hydrolase</keyword>
<dbReference type="GO" id="GO:0006508">
    <property type="term" value="P:proteolysis"/>
    <property type="evidence" value="ECO:0007669"/>
    <property type="project" value="InterPro"/>
</dbReference>
<evidence type="ECO:0000313" key="5">
    <source>
        <dbReference type="Proteomes" id="UP000646827"/>
    </source>
</evidence>
<keyword evidence="2" id="KW-0175">Coiled coil</keyword>
<dbReference type="PANTHER" id="PTHR33223:SF6">
    <property type="entry name" value="CCHC-TYPE DOMAIN-CONTAINING PROTEIN"/>
    <property type="match status" value="1"/>
</dbReference>
<evidence type="ECO:0000256" key="2">
    <source>
        <dbReference type="SAM" id="Coils"/>
    </source>
</evidence>
<accession>A0A8H7VRK4</accession>
<evidence type="ECO:0000256" key="3">
    <source>
        <dbReference type="SAM" id="MobiDB-lite"/>
    </source>
</evidence>
<dbReference type="OrthoDB" id="2290181at2759"/>
<dbReference type="EMBL" id="JAEPRB010000042">
    <property type="protein sequence ID" value="KAG2224454.1"/>
    <property type="molecule type" value="Genomic_DNA"/>
</dbReference>
<dbReference type="InterPro" id="IPR001969">
    <property type="entry name" value="Aspartic_peptidase_AS"/>
</dbReference>
<dbReference type="GO" id="GO:0004190">
    <property type="term" value="F:aspartic-type endopeptidase activity"/>
    <property type="evidence" value="ECO:0007669"/>
    <property type="project" value="UniProtKB-KW"/>
</dbReference>
<dbReference type="Pfam" id="PF13975">
    <property type="entry name" value="gag-asp_proteas"/>
    <property type="match status" value="1"/>
</dbReference>